<accession>V4PSA1</accession>
<dbReference type="Pfam" id="PF10098">
    <property type="entry name" value="DUF2336"/>
    <property type="match status" value="1"/>
</dbReference>
<dbReference type="Proteomes" id="UP000017837">
    <property type="component" value="Unassembled WGS sequence"/>
</dbReference>
<comment type="caution">
    <text evidence="1">The sequence shown here is derived from an EMBL/GenBank/DDBJ whole genome shotgun (WGS) entry which is preliminary data.</text>
</comment>
<gene>
    <name evidence="1" type="ORF">ABENE_16290</name>
</gene>
<evidence type="ECO:0008006" key="3">
    <source>
        <dbReference type="Google" id="ProtNLM"/>
    </source>
</evidence>
<protein>
    <recommendedName>
        <fullName evidence="3">DUF2336 domain-containing protein</fullName>
    </recommendedName>
</protein>
<organism evidence="1 2">
    <name type="scientific">Asticcacaulis benevestitus DSM 16100 = ATCC BAA-896</name>
    <dbReference type="NCBI Taxonomy" id="1121022"/>
    <lineage>
        <taxon>Bacteria</taxon>
        <taxon>Pseudomonadati</taxon>
        <taxon>Pseudomonadota</taxon>
        <taxon>Alphaproteobacteria</taxon>
        <taxon>Caulobacterales</taxon>
        <taxon>Caulobacteraceae</taxon>
        <taxon>Asticcacaulis</taxon>
    </lineage>
</organism>
<sequence>MSNAVLSPRIHQDAVAEAEAGVAGEGAEGAGSAELVRIFDDIIAEAPQPDFKARHVLLRRLADVVCLPESRINAFERAVTADLLVEMLRESALVDRIRVAKRVSILAEIPNSLIRMLIIDDAEAARPLIEDCESLTTADLHYCARFGNRQHHLILATRKELDSILCEFLVDTEDVSIIEALLKNLRARLSQPALEAAVAMSQNHPQLIPLIMRRAELRPSSAYVLFWWAETDVRRLILTRFGVNREIMQDMAGDVFAMMATEKWQDPLARKALQFIERRQRNREALEKSPYSSLEAAIAEAAKLGMTRHMAEEISYMAGIKPSTGAKLMRDRGGEGLAVLCKATGLSKKALRALWKALRRPLRNAEGQMHPHLAEVLITYDILAVDRAQTVLRYWNWALSSALTHVMLRAISSGEDVDLEALSVPQRAAMLAFAQDLKS</sequence>
<proteinExistence type="predicted"/>
<dbReference type="AlphaFoldDB" id="V4PSA1"/>
<dbReference type="eggNOG" id="COG5330">
    <property type="taxonomic scope" value="Bacteria"/>
</dbReference>
<dbReference type="RefSeq" id="WP_018082008.1">
    <property type="nucleotide sequence ID" value="NZ_AQWM01000009.1"/>
</dbReference>
<evidence type="ECO:0000313" key="1">
    <source>
        <dbReference type="EMBL" id="ESQ88410.1"/>
    </source>
</evidence>
<dbReference type="EMBL" id="AWGB01000038">
    <property type="protein sequence ID" value="ESQ88410.1"/>
    <property type="molecule type" value="Genomic_DNA"/>
</dbReference>
<name>V4PSA1_9CAUL</name>
<dbReference type="InterPro" id="IPR019285">
    <property type="entry name" value="DUF2336"/>
</dbReference>
<dbReference type="PATRIC" id="fig|1121022.4.peg.3312"/>
<dbReference type="STRING" id="1121022.GCA_000376105_02340"/>
<evidence type="ECO:0000313" key="2">
    <source>
        <dbReference type="Proteomes" id="UP000017837"/>
    </source>
</evidence>
<dbReference type="OrthoDB" id="7179503at2"/>
<reference evidence="1 2" key="1">
    <citation type="journal article" date="2014" name="Nature">
        <title>Sequential evolution of bacterial morphology by co-option of a developmental regulator.</title>
        <authorList>
            <person name="Jiang C."/>
            <person name="Brown P.J."/>
            <person name="Ducret A."/>
            <person name="Brun Y.V."/>
        </authorList>
    </citation>
    <scope>NUCLEOTIDE SEQUENCE [LARGE SCALE GENOMIC DNA]</scope>
    <source>
        <strain evidence="1 2">DSM 16100</strain>
    </source>
</reference>
<keyword evidence="2" id="KW-1185">Reference proteome</keyword>